<proteinExistence type="predicted"/>
<dbReference type="PANTHER" id="PTHR23346:SF19">
    <property type="entry name" value="PROTEASOME ADAPTER AND SCAFFOLD PROTEIN ECM29"/>
    <property type="match status" value="1"/>
</dbReference>
<protein>
    <submittedName>
        <fullName evidence="7">Podospora anserina S mat+ genomic DNA chromosome 1, supercontig 1</fullName>
    </submittedName>
</protein>
<dbReference type="Gene3D" id="1.25.10.10">
    <property type="entry name" value="Leucine-rich Repeat Variant"/>
    <property type="match status" value="2"/>
</dbReference>
<keyword evidence="2" id="KW-0963">Cytoplasm</keyword>
<dbReference type="EMBL" id="CU633438">
    <property type="protein sequence ID" value="CAP60284.1"/>
    <property type="molecule type" value="Genomic_DNA"/>
</dbReference>
<dbReference type="GeneID" id="6197518"/>
<dbReference type="InterPro" id="IPR055443">
    <property type="entry name" value="HEAT_ECM29"/>
</dbReference>
<accession>B2AB22</accession>
<evidence type="ECO:0000259" key="6">
    <source>
        <dbReference type="Pfam" id="PF24492"/>
    </source>
</evidence>
<feature type="domain" description="Proteasome component Ecm29 N-terminal" evidence="5">
    <location>
        <begin position="25"/>
        <end position="527"/>
    </location>
</feature>
<dbReference type="VEuPathDB" id="FungiDB:PODANS_1_5910"/>
<evidence type="ECO:0000256" key="2">
    <source>
        <dbReference type="ARBA" id="ARBA00022490"/>
    </source>
</evidence>
<sequence length="1873" mass="207431">MASSAEEEKKDISLLDGAEWTLLSASSNEKKLQERINVYLCPILLKAGSPHIRVRNKVISVCGNINKLIQSPTIVLPVASLLDQFKETDSPLIKHFDLIYIQHSVGRLERYEQQQLVPKALKNIRTGSSASLSQLFNVVLRMLPTIKIPSRGSKEDATFREAMGLSHPEDAKYVAEWLGKLLLLPANASADKPAPGLTEADISFLTLAGKKDTWNPSAGGLNLPETRILAANFLASGAFTDLERFIPALYAASSTDYRISGIGEDLLKRTSVSLEDKTLVSKLYDAHSKLQPPYRIRILGMLSKSEIATTFTNEVLAVFKRNVDLEKKVESQDPTFMDIDQRPTGPKSSGLEQTKLHRALFEFINWVARIGPSKTDFNSIGVNLIDMLRQFIHSQGWPRPHQQSLDDSVLRSRAYETIGILAKGTKMDDHRRSGLAAWLFQSLSEDPTPDVVVNIDSALSSVSTLFKPPHNDFRVELELQSILISYMLLGNETDENVVRSTRHAVAKWANNCLPFSDVTARWINIIAVAGRLDERNDVVEEGYKGLDPWTYHVNDDEDKSKDLPVSGTFPFEWPAMVDVFFKAGRATRKSTEESGMDIDAHPLFRNYPGDMIQAFPTAVDYCKKIFFLTALADSFVFDAGWQQRLEALVQSDLETRQAIRNYHVQFTRDDALLFTDLLTAAFEGMLRDDAPKIIEPCARSFVDLASFSSKVILAFLAPRSRELLPLIKSKKKELRALGAKALGILAAHPSHPAKELDDVTASLIDITKNLKTAVGAELNAVEGAFLALAHLASRLVYYSKTGAADRAAKIASVFPTLEEVASAASVVSTQETLFEAWSQLWTAGLGEKDQGSLIQSFVDPLVVHAKKGNEKAIAALGRLALSLPSDGSWDETLEKMLAQLYALYELKQVEVHFAVGEAIAAAVARWDAEVVQLTVDVESAGREYWAPRRAAQLVAVLEKLLADCKTTKPSLLKASGIWLFCLIQRCSHLEEVQSRLRLCQVAFMRLLSARDELVQETASRGLALVYEKGDAGLKSDLTKDLVASFTGSGPQIKVEEETELFDAGALPTGDGKSITSYKDIVSLANEVGDPSLVYKFMSLATNAATWSTRSAFGRFGLSNILSSSEVDPKLYPKLYRYRFDPNTNVQRSMNDIWKALIKDPNVVLETQFDNIMNDLLKSILGREWRVREASCSAIAELISGRPFPKYEKYYKDIWAAAVKVADDVKATVRNAAGKLCMTLSTTLVRQLEDSGSSATAKSMMNEALPFLLSDKGIESSADDVKYFCVSTVVKICKRGGSALKPYIPTLMVHLLGLLSTIEPEAINYYYQRVGEANRDKLDKLRANAVSQGPLGEAIEDCLRNVDAEVMDQLVPKLSETIKTAIGMPTKIGCGRAIWTLSTKHGINFEKHAPTFLNLMEKHTLDRNDEVSQGYARATAYLLRVAPDAAKQRFIEKFINLYLESDTDARRQKVADVVLALSKISPDHFNALETLLVPFSFLGKHDTDEYTQKAFKEVWDTHAGTHLSVTKYLKEIVSLAEKTLSTAQWALKHGGALTVADAAESVAGAKTITHHVNVEHVKTLWPVYDKALILKTFPGKEKLLEPFPKFVELSKELLEKDDKLVAAYKKVAIREAKRNNDVYRPHAFECLRRVAAAWDGFGDMLPDIKTIVAPYLDVEEEDKDGDAMDVDTPASTSKGSRGLDLKTVTKWKALETLSKGYNRANMSKDPLSTLKEVITAIESIDPKFKPAQVFTAKPYITRPEFDVIRKTYWYECAKDILEAAAVAGAAGSDAVPIIRWFLSTLDLDAEDTGLESQRIARAKAVKGAIQLGKITAEGVEFKTTELGKEVEGLVTGSIEKERSLDVQKEWKESLKLLG</sequence>
<dbReference type="GO" id="GO:0043248">
    <property type="term" value="P:proteasome assembly"/>
    <property type="evidence" value="ECO:0007669"/>
    <property type="project" value="InterPro"/>
</dbReference>
<evidence type="ECO:0000256" key="1">
    <source>
        <dbReference type="ARBA" id="ARBA00004496"/>
    </source>
</evidence>
<dbReference type="Pfam" id="PF13001">
    <property type="entry name" value="ECM29_N"/>
    <property type="match status" value="1"/>
</dbReference>
<keyword evidence="3" id="KW-0677">Repeat</keyword>
<name>B2AB22_PODAN</name>
<dbReference type="KEGG" id="pan:PODANSg09851"/>
<dbReference type="GO" id="GO:0005737">
    <property type="term" value="C:cytoplasm"/>
    <property type="evidence" value="ECO:0007669"/>
    <property type="project" value="UniProtKB-SubCell"/>
</dbReference>
<dbReference type="InterPro" id="IPR016024">
    <property type="entry name" value="ARM-type_fold"/>
</dbReference>
<dbReference type="Pfam" id="PF24492">
    <property type="entry name" value="HEAT_ECM29"/>
    <property type="match status" value="1"/>
</dbReference>
<dbReference type="GO" id="GO:0036503">
    <property type="term" value="P:ERAD pathway"/>
    <property type="evidence" value="ECO:0007669"/>
    <property type="project" value="TreeGrafter"/>
</dbReference>
<dbReference type="HOGENOM" id="CLU_000880_1_0_1"/>
<evidence type="ECO:0000313" key="7">
    <source>
        <dbReference type="EMBL" id="CAP60284.1"/>
    </source>
</evidence>
<keyword evidence="4" id="KW-0647">Proteasome</keyword>
<dbReference type="SUPFAM" id="SSF48371">
    <property type="entry name" value="ARM repeat"/>
    <property type="match status" value="2"/>
</dbReference>
<dbReference type="OrthoDB" id="16066at2759"/>
<gene>
    <name evidence="7" type="ORF">PODANS_1_5910</name>
</gene>
<evidence type="ECO:0000256" key="3">
    <source>
        <dbReference type="ARBA" id="ARBA00022737"/>
    </source>
</evidence>
<feature type="domain" description="Proteasome adapter and scaffold protein ECM29 HEAT-repeat" evidence="6">
    <location>
        <begin position="1299"/>
        <end position="1458"/>
    </location>
</feature>
<dbReference type="Pfam" id="PF23731">
    <property type="entry name" value="ARM_ECM29_C"/>
    <property type="match status" value="1"/>
</dbReference>
<dbReference type="RefSeq" id="XP_001912802.1">
    <property type="nucleotide sequence ID" value="XM_001912767.1"/>
</dbReference>
<dbReference type="InterPro" id="IPR011989">
    <property type="entry name" value="ARM-like"/>
</dbReference>
<comment type="subcellular location">
    <subcellularLocation>
        <location evidence="1">Cytoplasm</location>
    </subcellularLocation>
</comment>
<reference evidence="7" key="1">
    <citation type="journal article" date="2008" name="Genome Biol.">
        <title>The genome sequence of the model ascomycete fungus Podospora anserina.</title>
        <authorList>
            <person name="Espagne E."/>
            <person name="Lespinet O."/>
            <person name="Malagnac F."/>
            <person name="Da Silva C."/>
            <person name="Jaillon O."/>
            <person name="Porcel B.M."/>
            <person name="Couloux A."/>
            <person name="Aury J.-M."/>
            <person name="Segurens B."/>
            <person name="Poulain J."/>
            <person name="Anthouard V."/>
            <person name="Grossetete S."/>
            <person name="Khalili H."/>
            <person name="Coppin E."/>
            <person name="Dequard-Chablat M."/>
            <person name="Picard M."/>
            <person name="Contamine V."/>
            <person name="Arnaise S."/>
            <person name="Bourdais A."/>
            <person name="Berteaux-Lecellier V."/>
            <person name="Gautheret D."/>
            <person name="de Vries R.P."/>
            <person name="Battaglia E."/>
            <person name="Coutinho P.M."/>
            <person name="Danchin E.G.J."/>
            <person name="Henrissat B."/>
            <person name="El Khoury R."/>
            <person name="Sainsard-Chanet A."/>
            <person name="Boivin A."/>
            <person name="Pinan-Lucarre B."/>
            <person name="Sellem C.H."/>
            <person name="Debuchy R."/>
            <person name="Wincker P."/>
            <person name="Weissenbach J."/>
            <person name="Silar P."/>
        </authorList>
    </citation>
    <scope>NUCLEOTIDE SEQUENCE [LARGE SCALE GENOMIC DNA]</scope>
    <source>
        <strain evidence="7">S mat+</strain>
    </source>
</reference>
<dbReference type="GO" id="GO:0000502">
    <property type="term" value="C:proteasome complex"/>
    <property type="evidence" value="ECO:0007669"/>
    <property type="project" value="UniProtKB-KW"/>
</dbReference>
<dbReference type="PANTHER" id="PTHR23346">
    <property type="entry name" value="TRANSLATIONAL ACTIVATOR GCN1-RELATED"/>
    <property type="match status" value="1"/>
</dbReference>
<dbReference type="InterPro" id="IPR024372">
    <property type="entry name" value="Ecm29_N"/>
</dbReference>
<dbReference type="GO" id="GO:0060090">
    <property type="term" value="F:molecular adaptor activity"/>
    <property type="evidence" value="ECO:0007669"/>
    <property type="project" value="InterPro"/>
</dbReference>
<organism evidence="7">
    <name type="scientific">Podospora anserina (strain S / ATCC MYA-4624 / DSM 980 / FGSC 10383)</name>
    <name type="common">Pleurage anserina</name>
    <dbReference type="NCBI Taxonomy" id="515849"/>
    <lineage>
        <taxon>Eukaryota</taxon>
        <taxon>Fungi</taxon>
        <taxon>Dikarya</taxon>
        <taxon>Ascomycota</taxon>
        <taxon>Pezizomycotina</taxon>
        <taxon>Sordariomycetes</taxon>
        <taxon>Sordariomycetidae</taxon>
        <taxon>Sordariales</taxon>
        <taxon>Podosporaceae</taxon>
        <taxon>Podospora</taxon>
        <taxon>Podospora anserina</taxon>
    </lineage>
</organism>
<evidence type="ECO:0000256" key="4">
    <source>
        <dbReference type="ARBA" id="ARBA00022942"/>
    </source>
</evidence>
<evidence type="ECO:0000259" key="5">
    <source>
        <dbReference type="Pfam" id="PF13001"/>
    </source>
</evidence>
<dbReference type="GO" id="GO:0005634">
    <property type="term" value="C:nucleus"/>
    <property type="evidence" value="ECO:0007669"/>
    <property type="project" value="TreeGrafter"/>
</dbReference>
<reference evidence="7" key="2">
    <citation type="submission" date="2008-07" db="EMBL/GenBank/DDBJ databases">
        <authorList>
            <person name="Genoscope - CEA"/>
        </authorList>
    </citation>
    <scope>NUCLEOTIDE SEQUENCE</scope>
    <source>
        <strain evidence="7">S mat+</strain>
    </source>
</reference>